<gene>
    <name evidence="1" type="ORF">U27_03743</name>
</gene>
<protein>
    <submittedName>
        <fullName evidence="1">Protein kinase</fullName>
    </submittedName>
</protein>
<dbReference type="STRING" id="1499967.U27_03743"/>
<dbReference type="AlphaFoldDB" id="A0A081BWS4"/>
<dbReference type="EMBL" id="DF820465">
    <property type="protein sequence ID" value="GAK56779.1"/>
    <property type="molecule type" value="Genomic_DNA"/>
</dbReference>
<keyword evidence="1" id="KW-0808">Transferase</keyword>
<reference evidence="1" key="1">
    <citation type="journal article" date="2015" name="PeerJ">
        <title>First genomic representation of candidate bacterial phylum KSB3 points to enhanced environmental sensing as a trigger of wastewater bulking.</title>
        <authorList>
            <person name="Sekiguchi Y."/>
            <person name="Ohashi A."/>
            <person name="Parks D.H."/>
            <person name="Yamauchi T."/>
            <person name="Tyson G.W."/>
            <person name="Hugenholtz P."/>
        </authorList>
    </citation>
    <scope>NUCLEOTIDE SEQUENCE [LARGE SCALE GENOMIC DNA]</scope>
</reference>
<dbReference type="HOGENOM" id="CLU_1902564_0_0_0"/>
<sequence>MIQKEKGHQITYDSKHRILKLALWGFWDRSLGEQFRQDFIEEINKFWRGAREWHILADLSNYPPQSEEVQKIVRDAMLFAKAHGLKRAARVVDKMTTQLQFKRLSQEIDFQSYAFFHSEQEAQAWLLDKRNEG</sequence>
<proteinExistence type="predicted"/>
<evidence type="ECO:0000313" key="1">
    <source>
        <dbReference type="EMBL" id="GAK56779.1"/>
    </source>
</evidence>
<dbReference type="GO" id="GO:0016301">
    <property type="term" value="F:kinase activity"/>
    <property type="evidence" value="ECO:0007669"/>
    <property type="project" value="UniProtKB-KW"/>
</dbReference>
<dbReference type="Proteomes" id="UP000030661">
    <property type="component" value="Unassembled WGS sequence"/>
</dbReference>
<keyword evidence="2" id="KW-1185">Reference proteome</keyword>
<keyword evidence="1" id="KW-0418">Kinase</keyword>
<organism evidence="1">
    <name type="scientific">Vecturithrix granuli</name>
    <dbReference type="NCBI Taxonomy" id="1499967"/>
    <lineage>
        <taxon>Bacteria</taxon>
        <taxon>Candidatus Moduliflexota</taxon>
        <taxon>Candidatus Vecturitrichia</taxon>
        <taxon>Candidatus Vecturitrichales</taxon>
        <taxon>Candidatus Vecturitrichaceae</taxon>
        <taxon>Candidatus Vecturithrix</taxon>
    </lineage>
</organism>
<accession>A0A081BWS4</accession>
<name>A0A081BWS4_VECG1</name>
<evidence type="ECO:0000313" key="2">
    <source>
        <dbReference type="Proteomes" id="UP000030661"/>
    </source>
</evidence>